<protein>
    <submittedName>
        <fullName evidence="2">Glyoxalase</fullName>
    </submittedName>
</protein>
<reference evidence="2" key="1">
    <citation type="journal article" date="2014" name="Int. J. Syst. Evol. Microbiol.">
        <title>Complete genome sequence of Corynebacterium casei LMG S-19264T (=DSM 44701T), isolated from a smear-ripened cheese.</title>
        <authorList>
            <consortium name="US DOE Joint Genome Institute (JGI-PGF)"/>
            <person name="Walter F."/>
            <person name="Albersmeier A."/>
            <person name="Kalinowski J."/>
            <person name="Ruckert C."/>
        </authorList>
    </citation>
    <scope>NUCLEOTIDE SEQUENCE</scope>
    <source>
        <strain evidence="2">JCM 3035</strain>
    </source>
</reference>
<dbReference type="InterPro" id="IPR029068">
    <property type="entry name" value="Glyas_Bleomycin-R_OHBP_Dase"/>
</dbReference>
<gene>
    <name evidence="2" type="ORF">GCM10010094_12870</name>
</gene>
<dbReference type="AlphaFoldDB" id="A0A917QJG3"/>
<name>A0A917QJG3_9ACTN</name>
<evidence type="ECO:0000313" key="2">
    <source>
        <dbReference type="EMBL" id="GGK53846.1"/>
    </source>
</evidence>
<accession>A0A917QJG3</accession>
<dbReference type="Pfam" id="PF18029">
    <property type="entry name" value="Glyoxalase_6"/>
    <property type="match status" value="1"/>
</dbReference>
<dbReference type="EMBL" id="BMPQ01000002">
    <property type="protein sequence ID" value="GGK53846.1"/>
    <property type="molecule type" value="Genomic_DNA"/>
</dbReference>
<dbReference type="InterPro" id="IPR041581">
    <property type="entry name" value="Glyoxalase_6"/>
</dbReference>
<dbReference type="Proteomes" id="UP000637788">
    <property type="component" value="Unassembled WGS sequence"/>
</dbReference>
<dbReference type="CDD" id="cd06587">
    <property type="entry name" value="VOC"/>
    <property type="match status" value="1"/>
</dbReference>
<comment type="caution">
    <text evidence="2">The sequence shown here is derived from an EMBL/GenBank/DDBJ whole genome shotgun (WGS) entry which is preliminary data.</text>
</comment>
<dbReference type="PANTHER" id="PTHR35908">
    <property type="entry name" value="HYPOTHETICAL FUSION PROTEIN"/>
    <property type="match status" value="1"/>
</dbReference>
<reference evidence="2" key="2">
    <citation type="submission" date="2020-09" db="EMBL/GenBank/DDBJ databases">
        <authorList>
            <person name="Sun Q."/>
            <person name="Ohkuma M."/>
        </authorList>
    </citation>
    <scope>NUCLEOTIDE SEQUENCE</scope>
    <source>
        <strain evidence="2">JCM 3035</strain>
    </source>
</reference>
<proteinExistence type="predicted"/>
<feature type="domain" description="Glyoxalase-like" evidence="1">
    <location>
        <begin position="24"/>
        <end position="135"/>
    </location>
</feature>
<dbReference type="PANTHER" id="PTHR35908:SF1">
    <property type="entry name" value="CONSERVED PROTEIN"/>
    <property type="match status" value="1"/>
</dbReference>
<dbReference type="Gene3D" id="3.10.180.10">
    <property type="entry name" value="2,3-Dihydroxybiphenyl 1,2-Dioxygenase, domain 1"/>
    <property type="match status" value="1"/>
</dbReference>
<dbReference type="SUPFAM" id="SSF54593">
    <property type="entry name" value="Glyoxalase/Bleomycin resistance protein/Dihydroxybiphenyl dioxygenase"/>
    <property type="match status" value="1"/>
</dbReference>
<keyword evidence="3" id="KW-1185">Reference proteome</keyword>
<sequence>MPSSSATEDWNRDEESQLNPTIRHITFDCTGDPYDLGLFWSELLGRPLADDDKPGDPEALIADPAGGPGLLFVRVPEPKTVKNRVHFDLRPQGRTRAQEVERAIRLGARLIADHTRPDGRGWVTLADPAGNEFCVERGELG</sequence>
<evidence type="ECO:0000259" key="1">
    <source>
        <dbReference type="Pfam" id="PF18029"/>
    </source>
</evidence>
<evidence type="ECO:0000313" key="3">
    <source>
        <dbReference type="Proteomes" id="UP000637788"/>
    </source>
</evidence>
<organism evidence="2 3">
    <name type="scientific">Streptomyces flaveus</name>
    <dbReference type="NCBI Taxonomy" id="66370"/>
    <lineage>
        <taxon>Bacteria</taxon>
        <taxon>Bacillati</taxon>
        <taxon>Actinomycetota</taxon>
        <taxon>Actinomycetes</taxon>
        <taxon>Kitasatosporales</taxon>
        <taxon>Streptomycetaceae</taxon>
        <taxon>Streptomyces</taxon>
        <taxon>Streptomyces aurantiacus group</taxon>
    </lineage>
</organism>